<dbReference type="EMBL" id="QGGM01000007">
    <property type="protein sequence ID" value="PWK12561.1"/>
    <property type="molecule type" value="Genomic_DNA"/>
</dbReference>
<comment type="caution">
    <text evidence="1">The sequence shown here is derived from an EMBL/GenBank/DDBJ whole genome shotgun (WGS) entry which is preliminary data.</text>
</comment>
<evidence type="ECO:0008006" key="3">
    <source>
        <dbReference type="Google" id="ProtNLM"/>
    </source>
</evidence>
<evidence type="ECO:0000313" key="2">
    <source>
        <dbReference type="Proteomes" id="UP000245655"/>
    </source>
</evidence>
<gene>
    <name evidence="1" type="ORF">C8D84_10733</name>
</gene>
<sequence length="85" mass="10295">MLNRELHSCKICGYYDEDFLPWGLDGEFPLYEICPCCEAESGYEDFTLESIIHNRNKWIESPKFKSDEKYREQLVNYLEYLKRIK</sequence>
<accession>A0A2V2A2S2</accession>
<reference evidence="1 2" key="1">
    <citation type="submission" date="2018-05" db="EMBL/GenBank/DDBJ databases">
        <title>Genomic Encyclopedia of Type Strains, Phase IV (KMG-IV): sequencing the most valuable type-strain genomes for metagenomic binning, comparative biology and taxonomic classification.</title>
        <authorList>
            <person name="Goeker M."/>
        </authorList>
    </citation>
    <scope>NUCLEOTIDE SEQUENCE [LARGE SCALE GENOMIC DNA]</scope>
    <source>
        <strain evidence="1 2">DSM 7229</strain>
    </source>
</reference>
<name>A0A2V2A2S2_PSYIM</name>
<protein>
    <recommendedName>
        <fullName evidence="3">Cysteine-rich CPCC domain-containing protein</fullName>
    </recommendedName>
</protein>
<organism evidence="1 2">
    <name type="scientific">Psychrobacter immobilis</name>
    <dbReference type="NCBI Taxonomy" id="498"/>
    <lineage>
        <taxon>Bacteria</taxon>
        <taxon>Pseudomonadati</taxon>
        <taxon>Pseudomonadota</taxon>
        <taxon>Gammaproteobacteria</taxon>
        <taxon>Moraxellales</taxon>
        <taxon>Moraxellaceae</taxon>
        <taxon>Psychrobacter</taxon>
    </lineage>
</organism>
<dbReference type="Proteomes" id="UP000245655">
    <property type="component" value="Unassembled WGS sequence"/>
</dbReference>
<keyword evidence="2" id="KW-1185">Reference proteome</keyword>
<evidence type="ECO:0000313" key="1">
    <source>
        <dbReference type="EMBL" id="PWK12561.1"/>
    </source>
</evidence>
<proteinExistence type="predicted"/>
<dbReference type="AlphaFoldDB" id="A0A2V2A2S2"/>